<evidence type="ECO:0000313" key="1">
    <source>
        <dbReference type="EMBL" id="CCD47445.1"/>
    </source>
</evidence>
<proteinExistence type="predicted"/>
<reference evidence="2" key="1">
    <citation type="journal article" date="2011" name="PLoS Genet.">
        <title>Genomic analysis of the necrotrophic fungal pathogens Sclerotinia sclerotiorum and Botrytis cinerea.</title>
        <authorList>
            <person name="Amselem J."/>
            <person name="Cuomo C.A."/>
            <person name="van Kan J.A."/>
            <person name="Viaud M."/>
            <person name="Benito E.P."/>
            <person name="Couloux A."/>
            <person name="Coutinho P.M."/>
            <person name="de Vries R.P."/>
            <person name="Dyer P.S."/>
            <person name="Fillinger S."/>
            <person name="Fournier E."/>
            <person name="Gout L."/>
            <person name="Hahn M."/>
            <person name="Kohn L."/>
            <person name="Lapalu N."/>
            <person name="Plummer K.M."/>
            <person name="Pradier J.M."/>
            <person name="Quevillon E."/>
            <person name="Sharon A."/>
            <person name="Simon A."/>
            <person name="ten Have A."/>
            <person name="Tudzynski B."/>
            <person name="Tudzynski P."/>
            <person name="Wincker P."/>
            <person name="Andrew M."/>
            <person name="Anthouard V."/>
            <person name="Beever R.E."/>
            <person name="Beffa R."/>
            <person name="Benoit I."/>
            <person name="Bouzid O."/>
            <person name="Brault B."/>
            <person name="Chen Z."/>
            <person name="Choquer M."/>
            <person name="Collemare J."/>
            <person name="Cotton P."/>
            <person name="Danchin E.G."/>
            <person name="Da Silva C."/>
            <person name="Gautier A."/>
            <person name="Giraud C."/>
            <person name="Giraud T."/>
            <person name="Gonzalez C."/>
            <person name="Grossetete S."/>
            <person name="Guldener U."/>
            <person name="Henrissat B."/>
            <person name="Howlett B.J."/>
            <person name="Kodira C."/>
            <person name="Kretschmer M."/>
            <person name="Lappartient A."/>
            <person name="Leroch M."/>
            <person name="Levis C."/>
            <person name="Mauceli E."/>
            <person name="Neuveglise C."/>
            <person name="Oeser B."/>
            <person name="Pearson M."/>
            <person name="Poulain J."/>
            <person name="Poussereau N."/>
            <person name="Quesneville H."/>
            <person name="Rascle C."/>
            <person name="Schumacher J."/>
            <person name="Segurens B."/>
            <person name="Sexton A."/>
            <person name="Silva E."/>
            <person name="Sirven C."/>
            <person name="Soanes D.M."/>
            <person name="Talbot N.J."/>
            <person name="Templeton M."/>
            <person name="Yandava C."/>
            <person name="Yarden O."/>
            <person name="Zeng Q."/>
            <person name="Rollins J.A."/>
            <person name="Lebrun M.H."/>
            <person name="Dickman M."/>
        </authorList>
    </citation>
    <scope>NUCLEOTIDE SEQUENCE [LARGE SCALE GENOMIC DNA]</scope>
    <source>
        <strain evidence="2">T4</strain>
    </source>
</reference>
<dbReference type="EMBL" id="FQ790286">
    <property type="protein sequence ID" value="CCD47445.1"/>
    <property type="molecule type" value="Genomic_DNA"/>
</dbReference>
<organism evidence="1 2">
    <name type="scientific">Botryotinia fuckeliana (strain T4)</name>
    <name type="common">Noble rot fungus</name>
    <name type="synonym">Botrytis cinerea</name>
    <dbReference type="NCBI Taxonomy" id="999810"/>
    <lineage>
        <taxon>Eukaryota</taxon>
        <taxon>Fungi</taxon>
        <taxon>Dikarya</taxon>
        <taxon>Ascomycota</taxon>
        <taxon>Pezizomycotina</taxon>
        <taxon>Leotiomycetes</taxon>
        <taxon>Helotiales</taxon>
        <taxon>Sclerotiniaceae</taxon>
        <taxon>Botrytis</taxon>
    </lineage>
</organism>
<dbReference type="AlphaFoldDB" id="G2Y455"/>
<dbReference type="Proteomes" id="UP000008177">
    <property type="component" value="Unplaced contigs"/>
</dbReference>
<gene>
    <name evidence="1" type="ORF">BofuT4_uP006040.1</name>
</gene>
<evidence type="ECO:0000313" key="2">
    <source>
        <dbReference type="Proteomes" id="UP000008177"/>
    </source>
</evidence>
<accession>G2Y455</accession>
<dbReference type="HOGENOM" id="CLU_2978854_0_0_1"/>
<name>G2Y455_BOTF4</name>
<dbReference type="InParanoid" id="G2Y455"/>
<sequence>MNSMRILHVVKLKRPLHNIRKILVVLVGLARLPRTWMMDDLGPASDKCRPPRIGEAEH</sequence>
<protein>
    <submittedName>
        <fullName evidence="1">Uncharacterized protein</fullName>
    </submittedName>
</protein>